<accession>A0A815LRF3</accession>
<sequence length="135" mass="14038">MQRLATGIAVLFLVILSFYSTDAYNCYVCTSVSDGCGASFDATKLNATGNIVAATGNQTCTKGQIGDLISRGVADVSTCTNGANGCNTTSLLGATFASCCCNTNLCNGVSSIQHQYILFISAISMFIVIKNVFTI</sequence>
<dbReference type="EMBL" id="CAJOAY010001269">
    <property type="protein sequence ID" value="CAF3819660.1"/>
    <property type="molecule type" value="Genomic_DNA"/>
</dbReference>
<protein>
    <submittedName>
        <fullName evidence="3">Uncharacterized protein</fullName>
    </submittedName>
</protein>
<comment type="caution">
    <text evidence="3">The sequence shown here is derived from an EMBL/GenBank/DDBJ whole genome shotgun (WGS) entry which is preliminary data.</text>
</comment>
<dbReference type="OrthoDB" id="10290877at2759"/>
<evidence type="ECO:0000313" key="5">
    <source>
        <dbReference type="Proteomes" id="UP000663891"/>
    </source>
</evidence>
<keyword evidence="1" id="KW-1133">Transmembrane helix</keyword>
<evidence type="ECO:0000313" key="3">
    <source>
        <dbReference type="EMBL" id="CAF1412143.1"/>
    </source>
</evidence>
<keyword evidence="2" id="KW-0732">Signal</keyword>
<gene>
    <name evidence="4" type="ORF">OKA104_LOCUS19593</name>
    <name evidence="3" type="ORF">VCS650_LOCUS37175</name>
</gene>
<feature type="chain" id="PRO_5036228217" evidence="2">
    <location>
        <begin position="24"/>
        <end position="135"/>
    </location>
</feature>
<reference evidence="3" key="1">
    <citation type="submission" date="2021-02" db="EMBL/GenBank/DDBJ databases">
        <authorList>
            <person name="Nowell W R."/>
        </authorList>
    </citation>
    <scope>NUCLEOTIDE SEQUENCE</scope>
</reference>
<evidence type="ECO:0000256" key="2">
    <source>
        <dbReference type="SAM" id="SignalP"/>
    </source>
</evidence>
<keyword evidence="1" id="KW-0812">Transmembrane</keyword>
<feature type="transmembrane region" description="Helical" evidence="1">
    <location>
        <begin position="116"/>
        <end position="133"/>
    </location>
</feature>
<dbReference type="Proteomes" id="UP000663881">
    <property type="component" value="Unassembled WGS sequence"/>
</dbReference>
<keyword evidence="1" id="KW-0472">Membrane</keyword>
<feature type="signal peptide" evidence="2">
    <location>
        <begin position="1"/>
        <end position="23"/>
    </location>
</feature>
<dbReference type="Proteomes" id="UP000663891">
    <property type="component" value="Unassembled WGS sequence"/>
</dbReference>
<proteinExistence type="predicted"/>
<organism evidence="3 5">
    <name type="scientific">Adineta steineri</name>
    <dbReference type="NCBI Taxonomy" id="433720"/>
    <lineage>
        <taxon>Eukaryota</taxon>
        <taxon>Metazoa</taxon>
        <taxon>Spiralia</taxon>
        <taxon>Gnathifera</taxon>
        <taxon>Rotifera</taxon>
        <taxon>Eurotatoria</taxon>
        <taxon>Bdelloidea</taxon>
        <taxon>Adinetida</taxon>
        <taxon>Adinetidae</taxon>
        <taxon>Adineta</taxon>
    </lineage>
</organism>
<dbReference type="AlphaFoldDB" id="A0A815LRF3"/>
<evidence type="ECO:0000256" key="1">
    <source>
        <dbReference type="SAM" id="Phobius"/>
    </source>
</evidence>
<evidence type="ECO:0000313" key="4">
    <source>
        <dbReference type="EMBL" id="CAF3819660.1"/>
    </source>
</evidence>
<name>A0A815LRF3_9BILA</name>
<dbReference type="EMBL" id="CAJNON010000979">
    <property type="protein sequence ID" value="CAF1412143.1"/>
    <property type="molecule type" value="Genomic_DNA"/>
</dbReference>